<dbReference type="EMBL" id="QWEI01000006">
    <property type="protein sequence ID" value="RHW35874.1"/>
    <property type="molecule type" value="Genomic_DNA"/>
</dbReference>
<proteinExistence type="predicted"/>
<gene>
    <name evidence="1" type="ORF">D1B33_12300</name>
</gene>
<dbReference type="Proteomes" id="UP000265692">
    <property type="component" value="Unassembled WGS sequence"/>
</dbReference>
<evidence type="ECO:0000313" key="2">
    <source>
        <dbReference type="Proteomes" id="UP000265692"/>
    </source>
</evidence>
<dbReference type="RefSeq" id="WP_118876693.1">
    <property type="nucleotide sequence ID" value="NZ_QWEI01000006.1"/>
</dbReference>
<reference evidence="1 2" key="1">
    <citation type="submission" date="2018-08" db="EMBL/GenBank/DDBJ databases">
        <title>Lysinibacillus sp. YLB-03 draft genome sequence.</title>
        <authorList>
            <person name="Yu L."/>
        </authorList>
    </citation>
    <scope>NUCLEOTIDE SEQUENCE [LARGE SCALE GENOMIC DNA]</scope>
    <source>
        <strain evidence="1 2">YLB-03</strain>
    </source>
</reference>
<organism evidence="1 2">
    <name type="scientific">Ureibacillus yapensis</name>
    <dbReference type="NCBI Taxonomy" id="2304605"/>
    <lineage>
        <taxon>Bacteria</taxon>
        <taxon>Bacillati</taxon>
        <taxon>Bacillota</taxon>
        <taxon>Bacilli</taxon>
        <taxon>Bacillales</taxon>
        <taxon>Caryophanaceae</taxon>
        <taxon>Ureibacillus</taxon>
    </lineage>
</organism>
<keyword evidence="2" id="KW-1185">Reference proteome</keyword>
<evidence type="ECO:0000313" key="1">
    <source>
        <dbReference type="EMBL" id="RHW35874.1"/>
    </source>
</evidence>
<protein>
    <submittedName>
        <fullName evidence="1">Uncharacterized protein</fullName>
    </submittedName>
</protein>
<accession>A0A396SDI6</accession>
<comment type="caution">
    <text evidence="1">The sequence shown here is derived from an EMBL/GenBank/DDBJ whole genome shotgun (WGS) entry which is preliminary data.</text>
</comment>
<sequence length="83" mass="10085">MSLRDYCGKTDFSILQFIFKMTEDITEKVKDKKLHHKEDIAQYIHEHMDHFFQKFQLKQALLQTYKNEVFNSIMFKLKPNLSL</sequence>
<dbReference type="AlphaFoldDB" id="A0A396SDI6"/>
<name>A0A396SDI6_9BACL</name>
<dbReference type="OrthoDB" id="2876446at2"/>